<dbReference type="InterPro" id="IPR027575">
    <property type="entry name" value="LD_lanti_pre"/>
</dbReference>
<dbReference type="RefSeq" id="WP_045695020.1">
    <property type="nucleotide sequence ID" value="NZ_JZKH01000018.1"/>
</dbReference>
<dbReference type="AlphaFoldDB" id="A0A0F2TI82"/>
<evidence type="ECO:0000313" key="2">
    <source>
        <dbReference type="EMBL" id="KJS61970.1"/>
    </source>
</evidence>
<dbReference type="EMBL" id="JZKH01000018">
    <property type="protein sequence ID" value="KJS61970.1"/>
    <property type="molecule type" value="Genomic_DNA"/>
</dbReference>
<sequence length="65" mass="6381">MAPQTLTAPETENATVSGLGGSEFDLDPTIVESGDVFANLLRDTNDNCGSTCSGSACASGGGNVG</sequence>
<dbReference type="NCBIfam" id="TIGR04363">
    <property type="entry name" value="LD_lanti_pre"/>
    <property type="match status" value="1"/>
</dbReference>
<feature type="compositionally biased region" description="Polar residues" evidence="1">
    <location>
        <begin position="1"/>
        <end position="16"/>
    </location>
</feature>
<accession>A0A0F2TI82</accession>
<keyword evidence="3" id="KW-1185">Reference proteome</keyword>
<organism evidence="2 3">
    <name type="scientific">Streptomyces rubellomurinus (strain ATCC 31215)</name>
    <dbReference type="NCBI Taxonomy" id="359131"/>
    <lineage>
        <taxon>Bacteria</taxon>
        <taxon>Bacillati</taxon>
        <taxon>Actinomycetota</taxon>
        <taxon>Actinomycetes</taxon>
        <taxon>Kitasatosporales</taxon>
        <taxon>Streptomycetaceae</taxon>
        <taxon>Streptomyces</taxon>
    </lineage>
</organism>
<protein>
    <recommendedName>
        <fullName evidence="4">FxLD family lantipeptide</fullName>
    </recommendedName>
</protein>
<feature type="region of interest" description="Disordered" evidence="1">
    <location>
        <begin position="1"/>
        <end position="22"/>
    </location>
</feature>
<dbReference type="Proteomes" id="UP000033699">
    <property type="component" value="Unassembled WGS sequence"/>
</dbReference>
<proteinExistence type="predicted"/>
<evidence type="ECO:0008006" key="4">
    <source>
        <dbReference type="Google" id="ProtNLM"/>
    </source>
</evidence>
<evidence type="ECO:0000256" key="1">
    <source>
        <dbReference type="SAM" id="MobiDB-lite"/>
    </source>
</evidence>
<reference evidence="2 3" key="1">
    <citation type="submission" date="2015-02" db="EMBL/GenBank/DDBJ databases">
        <authorList>
            <person name="Ju K.-S."/>
            <person name="Doroghazi J.R."/>
            <person name="Metcalf W."/>
        </authorList>
    </citation>
    <scope>NUCLEOTIDE SEQUENCE [LARGE SCALE GENOMIC DNA]</scope>
    <source>
        <strain evidence="2 3">ATCC 31215</strain>
    </source>
</reference>
<comment type="caution">
    <text evidence="2">The sequence shown here is derived from an EMBL/GenBank/DDBJ whole genome shotgun (WGS) entry which is preliminary data.</text>
</comment>
<evidence type="ECO:0000313" key="3">
    <source>
        <dbReference type="Proteomes" id="UP000033699"/>
    </source>
</evidence>
<dbReference type="PATRIC" id="fig|359131.3.peg.2177"/>
<gene>
    <name evidence="2" type="ORF">VM95_11485</name>
</gene>
<name>A0A0F2TI82_STRR3</name>